<feature type="compositionally biased region" description="Basic and acidic residues" evidence="1">
    <location>
        <begin position="211"/>
        <end position="235"/>
    </location>
</feature>
<evidence type="ECO:0000256" key="2">
    <source>
        <dbReference type="SAM" id="Phobius"/>
    </source>
</evidence>
<keyword evidence="2" id="KW-1133">Transmembrane helix</keyword>
<keyword evidence="2" id="KW-0812">Transmembrane</keyword>
<dbReference type="Proteomes" id="UP000621266">
    <property type="component" value="Unassembled WGS sequence"/>
</dbReference>
<gene>
    <name evidence="3" type="ORF">GCU69_29715</name>
</gene>
<keyword evidence="2" id="KW-0472">Membrane</keyword>
<evidence type="ECO:0008006" key="5">
    <source>
        <dbReference type="Google" id="ProtNLM"/>
    </source>
</evidence>
<evidence type="ECO:0000313" key="4">
    <source>
        <dbReference type="Proteomes" id="UP000621266"/>
    </source>
</evidence>
<keyword evidence="4" id="KW-1185">Reference proteome</keyword>
<dbReference type="EMBL" id="WHPN01000416">
    <property type="protein sequence ID" value="KAF4405507.1"/>
    <property type="molecule type" value="Genomic_DNA"/>
</dbReference>
<feature type="compositionally biased region" description="Low complexity" evidence="1">
    <location>
        <begin position="192"/>
        <end position="204"/>
    </location>
</feature>
<reference evidence="3 4" key="1">
    <citation type="submission" date="2019-10" db="EMBL/GenBank/DDBJ databases">
        <title>Streptomyces tenebrisbrunneis sp.nov., an endogenous actinomycete isolated from of Lycium ruthenicum.</title>
        <authorList>
            <person name="Ma L."/>
        </authorList>
    </citation>
    <scope>NUCLEOTIDE SEQUENCE [LARGE SCALE GENOMIC DNA]</scope>
    <source>
        <strain evidence="3 4">TRM 66187</strain>
    </source>
</reference>
<feature type="region of interest" description="Disordered" evidence="1">
    <location>
        <begin position="176"/>
        <end position="235"/>
    </location>
</feature>
<proteinExistence type="predicted"/>
<evidence type="ECO:0000313" key="3">
    <source>
        <dbReference type="EMBL" id="KAF4405507.1"/>
    </source>
</evidence>
<name>A0ABQ7F9T6_9ACTN</name>
<feature type="transmembrane region" description="Helical" evidence="2">
    <location>
        <begin position="6"/>
        <end position="25"/>
    </location>
</feature>
<protein>
    <recommendedName>
        <fullName evidence="5">Secreted protein</fullName>
    </recommendedName>
</protein>
<accession>A0ABQ7F9T6</accession>
<evidence type="ECO:0000256" key="1">
    <source>
        <dbReference type="SAM" id="MobiDB-lite"/>
    </source>
</evidence>
<dbReference type="RefSeq" id="WP_156207713.1">
    <property type="nucleotide sequence ID" value="NZ_WHPN01000416.1"/>
</dbReference>
<sequence length="235" mass="25738">MSTGIIIVLAVAVVIIVAVVLAPRVRKSGGTNLRQRFGPEYDRTVARHDGDTQAAEKDLSERLRRHGDLRARPLTAEARESYVALWAGVQEQFVDSPETAVAEADRLLGRLVRDRGYPADDYDEQVAALSVHHTHHVDGYRQVHAVASRARTGRAGTEELREVLVHARALFEDLVGTHPQDNVRHRAGDRTGNGAAERPAARPGATGGNKRLSDRLHAPWTSGHRDRDTSPRGGV</sequence>
<comment type="caution">
    <text evidence="3">The sequence shown here is derived from an EMBL/GenBank/DDBJ whole genome shotgun (WGS) entry which is preliminary data.</text>
</comment>
<organism evidence="3 4">
    <name type="scientific">Streptomyces lycii</name>
    <dbReference type="NCBI Taxonomy" id="2654337"/>
    <lineage>
        <taxon>Bacteria</taxon>
        <taxon>Bacillati</taxon>
        <taxon>Actinomycetota</taxon>
        <taxon>Actinomycetes</taxon>
        <taxon>Kitasatosporales</taxon>
        <taxon>Streptomycetaceae</taxon>
        <taxon>Streptomyces</taxon>
    </lineage>
</organism>